<dbReference type="EC" id="2.1.1.-" evidence="1"/>
<dbReference type="EMBL" id="JAVSJA010000001">
    <property type="protein sequence ID" value="MDT3675750.1"/>
    <property type="molecule type" value="Genomic_DNA"/>
</dbReference>
<keyword evidence="2" id="KW-1185">Reference proteome</keyword>
<evidence type="ECO:0000313" key="2">
    <source>
        <dbReference type="Proteomes" id="UP001180650"/>
    </source>
</evidence>
<dbReference type="GO" id="GO:0032259">
    <property type="term" value="P:methylation"/>
    <property type="evidence" value="ECO:0007669"/>
    <property type="project" value="UniProtKB-KW"/>
</dbReference>
<keyword evidence="1" id="KW-0808">Transferase</keyword>
<dbReference type="Proteomes" id="UP001180650">
    <property type="component" value="Unassembled WGS sequence"/>
</dbReference>
<organism evidence="1 2">
    <name type="scientific">Microcystis wesenbergii NRERC-220</name>
    <dbReference type="NCBI Taxonomy" id="3068991"/>
    <lineage>
        <taxon>Bacteria</taxon>
        <taxon>Bacillati</taxon>
        <taxon>Cyanobacteriota</taxon>
        <taxon>Cyanophyceae</taxon>
        <taxon>Oscillatoriophycideae</taxon>
        <taxon>Chroococcales</taxon>
        <taxon>Microcystaceae</taxon>
        <taxon>Microcystis</taxon>
    </lineage>
</organism>
<dbReference type="Gene3D" id="3.40.50.150">
    <property type="entry name" value="Vaccinia Virus protein VP39"/>
    <property type="match status" value="1"/>
</dbReference>
<dbReference type="Pfam" id="PF13578">
    <property type="entry name" value="Methyltransf_24"/>
    <property type="match status" value="1"/>
</dbReference>
<gene>
    <name evidence="1" type="ORF">RAM70_14980</name>
</gene>
<dbReference type="InterPro" id="IPR029063">
    <property type="entry name" value="SAM-dependent_MTases_sf"/>
</dbReference>
<dbReference type="GO" id="GO:0008168">
    <property type="term" value="F:methyltransferase activity"/>
    <property type="evidence" value="ECO:0007669"/>
    <property type="project" value="UniProtKB-KW"/>
</dbReference>
<accession>A0ABU3HMG1</accession>
<proteinExistence type="predicted"/>
<name>A0ABU3HMG1_9CHRO</name>
<comment type="caution">
    <text evidence="1">The sequence shown here is derived from an EMBL/GenBank/DDBJ whole genome shotgun (WGS) entry which is preliminary data.</text>
</comment>
<evidence type="ECO:0000313" key="1">
    <source>
        <dbReference type="EMBL" id="MDT3675750.1"/>
    </source>
</evidence>
<protein>
    <submittedName>
        <fullName evidence="1">Class I SAM-dependent methyltransferase</fullName>
        <ecNumber evidence="1">2.1.1.-</ecNumber>
    </submittedName>
</protein>
<reference evidence="1" key="1">
    <citation type="submission" date="2023-08" db="EMBL/GenBank/DDBJ databases">
        <authorList>
            <person name="Park H.-K."/>
            <person name="Kim I.-S."/>
        </authorList>
    </citation>
    <scope>NUCLEOTIDE SEQUENCE</scope>
    <source>
        <strain evidence="1">NRERC-220</strain>
    </source>
</reference>
<sequence length="222" mass="24906">MSLIKEIPKALLKHFGYEACRLSDAERRWQARHGLEFDYKCYQSVRALAATSQLSLSESKFLAELVQASDPSRPIIEIGTLYGWSTLVITLFKHPGQKLITVDNYSWNSLGIAPEAHYTATRLRLAEAVEKFNVQQVKMDKDEFYRQYQGTRPSLFFCDADHGYEATKADLEWANKIGADIICGDDYSAEKFPGVVRAVEEMGGAAKVVDGLFLLRSPASAQ</sequence>
<dbReference type="RefSeq" id="WP_242017305.1">
    <property type="nucleotide sequence ID" value="NZ_JAVSJA010000001.1"/>
</dbReference>
<keyword evidence="1" id="KW-0489">Methyltransferase</keyword>